<proteinExistence type="predicted"/>
<feature type="compositionally biased region" description="Gly residues" evidence="1">
    <location>
        <begin position="48"/>
        <end position="67"/>
    </location>
</feature>
<reference evidence="2 3" key="1">
    <citation type="submission" date="2014-02" db="EMBL/GenBank/DDBJ databases">
        <title>The small core and large imbalanced accessory genome model reveals a collaborative survival strategy of Sorangium cellulosum strains in nature.</title>
        <authorList>
            <person name="Han K."/>
            <person name="Peng R."/>
            <person name="Blom J."/>
            <person name="Li Y.-Z."/>
        </authorList>
    </citation>
    <scope>NUCLEOTIDE SEQUENCE [LARGE SCALE GENOMIC DNA]</scope>
    <source>
        <strain evidence="2 3">So0157-25</strain>
    </source>
</reference>
<dbReference type="AlphaFoldDB" id="A0A150PR50"/>
<name>A0A150PR50_SORCE</name>
<evidence type="ECO:0000313" key="3">
    <source>
        <dbReference type="Proteomes" id="UP000075420"/>
    </source>
</evidence>
<evidence type="ECO:0000256" key="1">
    <source>
        <dbReference type="SAM" id="MobiDB-lite"/>
    </source>
</evidence>
<organism evidence="2 3">
    <name type="scientific">Sorangium cellulosum</name>
    <name type="common">Polyangium cellulosum</name>
    <dbReference type="NCBI Taxonomy" id="56"/>
    <lineage>
        <taxon>Bacteria</taxon>
        <taxon>Pseudomonadati</taxon>
        <taxon>Myxococcota</taxon>
        <taxon>Polyangia</taxon>
        <taxon>Polyangiales</taxon>
        <taxon>Polyangiaceae</taxon>
        <taxon>Sorangium</taxon>
    </lineage>
</organism>
<feature type="region of interest" description="Disordered" evidence="1">
    <location>
        <begin position="27"/>
        <end position="67"/>
    </location>
</feature>
<comment type="caution">
    <text evidence="2">The sequence shown here is derived from an EMBL/GenBank/DDBJ whole genome shotgun (WGS) entry which is preliminary data.</text>
</comment>
<accession>A0A150PR50</accession>
<sequence length="144" mass="13452">MVGSPWGGALGFASGLALLGCSGSTTVPGPSTGSDGSGGTGTAEAVSSGGGTAAGTGAEGGGGGGGAPAGAVTCTAGFMESSCTIWCTREGELVIRAGCAAPPEATPGGSATLECSCMEGPRAGETFTMPHCNDPTETVVRECG</sequence>
<dbReference type="EMBL" id="JELY01000785">
    <property type="protein sequence ID" value="KYF58133.1"/>
    <property type="molecule type" value="Genomic_DNA"/>
</dbReference>
<gene>
    <name evidence="2" type="ORF">BE08_38665</name>
</gene>
<protein>
    <submittedName>
        <fullName evidence="2">Uncharacterized protein</fullName>
    </submittedName>
</protein>
<dbReference type="Proteomes" id="UP000075420">
    <property type="component" value="Unassembled WGS sequence"/>
</dbReference>
<evidence type="ECO:0000313" key="2">
    <source>
        <dbReference type="EMBL" id="KYF58133.1"/>
    </source>
</evidence>